<protein>
    <submittedName>
        <fullName evidence="1">Uncharacterized protein</fullName>
    </submittedName>
</protein>
<name>A0ACC0V8E4_9HYPO</name>
<accession>A0ACC0V8E4</accession>
<evidence type="ECO:0000313" key="1">
    <source>
        <dbReference type="EMBL" id="KAI9902756.1"/>
    </source>
</evidence>
<comment type="caution">
    <text evidence="1">The sequence shown here is derived from an EMBL/GenBank/DDBJ whole genome shotgun (WGS) entry which is preliminary data.</text>
</comment>
<reference evidence="1" key="1">
    <citation type="submission" date="2022-10" db="EMBL/GenBank/DDBJ databases">
        <title>Complete Genome of Trichothecium roseum strain YXFP-22015, a Plant Pathogen Isolated from Citrus.</title>
        <authorList>
            <person name="Wang Y."/>
            <person name="Zhu L."/>
        </authorList>
    </citation>
    <scope>NUCLEOTIDE SEQUENCE</scope>
    <source>
        <strain evidence="1">YXFP-22015</strain>
    </source>
</reference>
<dbReference type="Proteomes" id="UP001163324">
    <property type="component" value="Chromosome 2"/>
</dbReference>
<sequence>MERFSSSATIVEDEKHDSLVPHVWENTVRQLTMDDCSDAGLSLSVSFASDHLSHYLLDGEDMAGHSAEQKWKLHLALMRTVVASHCLKGSVTTIGPDYDGLAIWDLPRSNTDGWWTMFRSGMLKLYFQLPQEGRRRYYKEMLPLLTRTKQEVMGDRDDDCYYLVYIGTKPHARGKGYAGKLLRHMMRKADAEKRAMYLESSSKANNAYYEKFGFKVVKDISLTRGPEPVKLDIMVREPQLLKVG</sequence>
<proteinExistence type="predicted"/>
<dbReference type="EMBL" id="CM047941">
    <property type="protein sequence ID" value="KAI9902756.1"/>
    <property type="molecule type" value="Genomic_DNA"/>
</dbReference>
<evidence type="ECO:0000313" key="2">
    <source>
        <dbReference type="Proteomes" id="UP001163324"/>
    </source>
</evidence>
<organism evidence="1 2">
    <name type="scientific">Trichothecium roseum</name>
    <dbReference type="NCBI Taxonomy" id="47278"/>
    <lineage>
        <taxon>Eukaryota</taxon>
        <taxon>Fungi</taxon>
        <taxon>Dikarya</taxon>
        <taxon>Ascomycota</taxon>
        <taxon>Pezizomycotina</taxon>
        <taxon>Sordariomycetes</taxon>
        <taxon>Hypocreomycetidae</taxon>
        <taxon>Hypocreales</taxon>
        <taxon>Hypocreales incertae sedis</taxon>
        <taxon>Trichothecium</taxon>
    </lineage>
</organism>
<gene>
    <name evidence="1" type="ORF">N3K66_002108</name>
</gene>
<keyword evidence="2" id="KW-1185">Reference proteome</keyword>